<dbReference type="GeneID" id="120258098"/>
<sequence>MADADELAPPLDATLSFRDPPSAAVLDSPDQIPAAHRPDHDDHHDPELDDDSDSDFEFAFVSRDLDSFPSITADEIFSDGRIRPMYPVFDRTLLLPDPPGSALAPDTKPSRVPLARLLIESREERSQSEGDELEGIAPETYCVWTPSPDRRRSCNKSGSTGSSASTGSSRRWKLRDLVVRRSHSDGKEKFVFIDTEGNKKGGGKVTEKGYNEKKFVFIGGGGEKKASAEENKKGGKITASSKTQKTFLPYRPDLVGFFASLNGISRAHTPF</sequence>
<reference evidence="3" key="1">
    <citation type="submission" date="2025-08" db="UniProtKB">
        <authorList>
            <consortium name="RefSeq"/>
        </authorList>
    </citation>
    <scope>IDENTIFICATION</scope>
</reference>
<feature type="region of interest" description="Disordered" evidence="1">
    <location>
        <begin position="144"/>
        <end position="168"/>
    </location>
</feature>
<keyword evidence="2" id="KW-1185">Reference proteome</keyword>
<evidence type="ECO:0000256" key="1">
    <source>
        <dbReference type="SAM" id="MobiDB-lite"/>
    </source>
</evidence>
<gene>
    <name evidence="3" type="primary">LOC120258098</name>
</gene>
<organism evidence="2 3">
    <name type="scientific">Dioscorea cayennensis subsp. rotundata</name>
    <name type="common">White Guinea yam</name>
    <name type="synonym">Dioscorea rotundata</name>
    <dbReference type="NCBI Taxonomy" id="55577"/>
    <lineage>
        <taxon>Eukaryota</taxon>
        <taxon>Viridiplantae</taxon>
        <taxon>Streptophyta</taxon>
        <taxon>Embryophyta</taxon>
        <taxon>Tracheophyta</taxon>
        <taxon>Spermatophyta</taxon>
        <taxon>Magnoliopsida</taxon>
        <taxon>Liliopsida</taxon>
        <taxon>Dioscoreales</taxon>
        <taxon>Dioscoreaceae</taxon>
        <taxon>Dioscorea</taxon>
    </lineage>
</organism>
<dbReference type="PANTHER" id="PTHR33095:SF127">
    <property type="entry name" value="OS05G0578100 PROTEIN"/>
    <property type="match status" value="1"/>
</dbReference>
<dbReference type="RefSeq" id="XP_039121377.1">
    <property type="nucleotide sequence ID" value="XM_039265443.1"/>
</dbReference>
<protein>
    <submittedName>
        <fullName evidence="3">Uncharacterized protein LOC120258098</fullName>
    </submittedName>
</protein>
<accession>A0AB40B2R6</accession>
<feature type="compositionally biased region" description="Basic and acidic residues" evidence="1">
    <location>
        <begin position="36"/>
        <end position="46"/>
    </location>
</feature>
<name>A0AB40B2R6_DIOCR</name>
<dbReference type="PANTHER" id="PTHR33095">
    <property type="entry name" value="OS07G0619500 PROTEIN"/>
    <property type="match status" value="1"/>
</dbReference>
<feature type="compositionally biased region" description="Low complexity" evidence="1">
    <location>
        <begin position="157"/>
        <end position="168"/>
    </location>
</feature>
<dbReference type="Proteomes" id="UP001515500">
    <property type="component" value="Chromosome 4"/>
</dbReference>
<evidence type="ECO:0000313" key="2">
    <source>
        <dbReference type="Proteomes" id="UP001515500"/>
    </source>
</evidence>
<evidence type="ECO:0000313" key="3">
    <source>
        <dbReference type="RefSeq" id="XP_039121377.1"/>
    </source>
</evidence>
<dbReference type="Pfam" id="PF07816">
    <property type="entry name" value="DUF1645"/>
    <property type="match status" value="1"/>
</dbReference>
<dbReference type="AlphaFoldDB" id="A0AB40B2R6"/>
<feature type="region of interest" description="Disordered" evidence="1">
    <location>
        <begin position="1"/>
        <end position="55"/>
    </location>
</feature>
<dbReference type="InterPro" id="IPR012442">
    <property type="entry name" value="DUF1645_plant"/>
</dbReference>
<proteinExistence type="predicted"/>